<dbReference type="EMBL" id="PEYE01000038">
    <property type="protein sequence ID" value="PIS38687.1"/>
    <property type="molecule type" value="Genomic_DNA"/>
</dbReference>
<name>A0A2M6T0C5_9BACT</name>
<dbReference type="Gene3D" id="3.30.1370.50">
    <property type="entry name" value="R3H-like domain"/>
    <property type="match status" value="1"/>
</dbReference>
<evidence type="ECO:0000259" key="2">
    <source>
        <dbReference type="PROSITE" id="PS51061"/>
    </source>
</evidence>
<evidence type="ECO:0000313" key="3">
    <source>
        <dbReference type="EMBL" id="PIS38687.1"/>
    </source>
</evidence>
<dbReference type="AlphaFoldDB" id="A0A2M6T0C5"/>
<evidence type="ECO:0000256" key="1">
    <source>
        <dbReference type="ARBA" id="ARBA00022884"/>
    </source>
</evidence>
<dbReference type="PANTHER" id="PTHR35800">
    <property type="entry name" value="PROTEIN JAG"/>
    <property type="match status" value="1"/>
</dbReference>
<dbReference type="Pfam" id="PF01424">
    <property type="entry name" value="R3H"/>
    <property type="match status" value="1"/>
</dbReference>
<dbReference type="InterPro" id="IPR001374">
    <property type="entry name" value="R3H_dom"/>
</dbReference>
<dbReference type="InterPro" id="IPR039247">
    <property type="entry name" value="KhpB"/>
</dbReference>
<dbReference type="Proteomes" id="UP000229390">
    <property type="component" value="Unassembled WGS sequence"/>
</dbReference>
<dbReference type="SMART" id="SM00393">
    <property type="entry name" value="R3H"/>
    <property type="match status" value="1"/>
</dbReference>
<accession>A0A2M6T0C5</accession>
<proteinExistence type="predicted"/>
<keyword evidence="1" id="KW-0694">RNA-binding</keyword>
<dbReference type="CDD" id="cd02644">
    <property type="entry name" value="R3H_jag"/>
    <property type="match status" value="1"/>
</dbReference>
<dbReference type="PROSITE" id="PS51061">
    <property type="entry name" value="R3H"/>
    <property type="match status" value="1"/>
</dbReference>
<dbReference type="InterPro" id="IPR036867">
    <property type="entry name" value="R3H_dom_sf"/>
</dbReference>
<gene>
    <name evidence="3" type="ORF">COT34_02395</name>
</gene>
<sequence>MLNQENFNLIKETVSEFFVKMTTNAQVEVILQDEQIVAIAVRASEPQLLIGEAGQTLMEIQQLLRLILRKKISEPFFVDLDINDYKKDKSDYLRKMAQTAADEVSVTRQEKWLLPMTAYERRIIHMELASRNDIVVESRGEEPERRIVIKPLLYSHESLS</sequence>
<dbReference type="Gene3D" id="3.30.300.20">
    <property type="match status" value="1"/>
</dbReference>
<dbReference type="InterPro" id="IPR004044">
    <property type="entry name" value="KH_dom_type_2"/>
</dbReference>
<protein>
    <recommendedName>
        <fullName evidence="2">R3H domain-containing protein</fullName>
    </recommendedName>
</protein>
<dbReference type="SUPFAM" id="SSF82708">
    <property type="entry name" value="R3H domain"/>
    <property type="match status" value="1"/>
</dbReference>
<organism evidence="3 4">
    <name type="scientific">Candidatus Nealsonbacteria bacterium CG08_land_8_20_14_0_20_43_11</name>
    <dbReference type="NCBI Taxonomy" id="1974706"/>
    <lineage>
        <taxon>Bacteria</taxon>
        <taxon>Candidatus Nealsoniibacteriota</taxon>
    </lineage>
</organism>
<dbReference type="PANTHER" id="PTHR35800:SF1">
    <property type="entry name" value="RNA-BINDING PROTEIN KHPB"/>
    <property type="match status" value="1"/>
</dbReference>
<dbReference type="Pfam" id="PF07650">
    <property type="entry name" value="KH_2"/>
    <property type="match status" value="1"/>
</dbReference>
<comment type="caution">
    <text evidence="3">The sequence shown here is derived from an EMBL/GenBank/DDBJ whole genome shotgun (WGS) entry which is preliminary data.</text>
</comment>
<feature type="domain" description="R3H" evidence="2">
    <location>
        <begin position="87"/>
        <end position="153"/>
    </location>
</feature>
<dbReference type="GO" id="GO:0003723">
    <property type="term" value="F:RNA binding"/>
    <property type="evidence" value="ECO:0007669"/>
    <property type="project" value="UniProtKB-KW"/>
</dbReference>
<evidence type="ECO:0000313" key="4">
    <source>
        <dbReference type="Proteomes" id="UP000229390"/>
    </source>
</evidence>
<dbReference type="InterPro" id="IPR015946">
    <property type="entry name" value="KH_dom-like_a/b"/>
</dbReference>
<dbReference type="InterPro" id="IPR034079">
    <property type="entry name" value="R3H_KhpB"/>
</dbReference>
<reference evidence="4" key="1">
    <citation type="submission" date="2017-09" db="EMBL/GenBank/DDBJ databases">
        <title>Depth-based differentiation of microbial function through sediment-hosted aquifers and enrichment of novel symbionts in the deep terrestrial subsurface.</title>
        <authorList>
            <person name="Probst A.J."/>
            <person name="Ladd B."/>
            <person name="Jarett J.K."/>
            <person name="Geller-Mcgrath D.E."/>
            <person name="Sieber C.M.K."/>
            <person name="Emerson J.B."/>
            <person name="Anantharaman K."/>
            <person name="Thomas B.C."/>
            <person name="Malmstrom R."/>
            <person name="Stieglmeier M."/>
            <person name="Klingl A."/>
            <person name="Woyke T."/>
            <person name="Ryan C.M."/>
            <person name="Banfield J.F."/>
        </authorList>
    </citation>
    <scope>NUCLEOTIDE SEQUENCE [LARGE SCALE GENOMIC DNA]</scope>
</reference>